<evidence type="ECO:0000313" key="13">
    <source>
        <dbReference type="Proteomes" id="UP000278673"/>
    </source>
</evidence>
<comment type="caution">
    <text evidence="12">The sequence shown here is derived from an EMBL/GenBank/DDBJ whole genome shotgun (WGS) entry which is preliminary data.</text>
</comment>
<keyword evidence="9" id="KW-1133">Transmembrane helix</keyword>
<keyword evidence="6 7" id="KW-0034">Amyloid</keyword>
<evidence type="ECO:0000256" key="8">
    <source>
        <dbReference type="SAM" id="MobiDB-lite"/>
    </source>
</evidence>
<evidence type="ECO:0000256" key="6">
    <source>
        <dbReference type="ARBA" id="ARBA00023087"/>
    </source>
</evidence>
<proteinExistence type="predicted"/>
<evidence type="ECO:0000256" key="3">
    <source>
        <dbReference type="ARBA" id="ARBA00022525"/>
    </source>
</evidence>
<dbReference type="AlphaFoldDB" id="A0A3M2LLU7"/>
<dbReference type="Proteomes" id="UP000278673">
    <property type="component" value="Unassembled WGS sequence"/>
</dbReference>
<evidence type="ECO:0000256" key="5">
    <source>
        <dbReference type="ARBA" id="ARBA00022889"/>
    </source>
</evidence>
<evidence type="ECO:0000259" key="11">
    <source>
        <dbReference type="PROSITE" id="PS51884"/>
    </source>
</evidence>
<keyword evidence="9" id="KW-0472">Membrane</keyword>
<feature type="chain" id="PRO_5038774248" evidence="10">
    <location>
        <begin position="21"/>
        <end position="227"/>
    </location>
</feature>
<keyword evidence="9" id="KW-0812">Transmembrane</keyword>
<comment type="subcellular location">
    <subcellularLocation>
        <location evidence="1">Secreted</location>
        <location evidence="1">Cell wall</location>
    </subcellularLocation>
</comment>
<keyword evidence="13" id="KW-1185">Reference proteome</keyword>
<keyword evidence="4 10" id="KW-0732">Signal</keyword>
<feature type="region of interest" description="Disordered" evidence="8">
    <location>
        <begin position="129"/>
        <end position="178"/>
    </location>
</feature>
<organism evidence="12 13">
    <name type="scientific">Streptomyces triticirhizae</name>
    <dbReference type="NCBI Taxonomy" id="2483353"/>
    <lineage>
        <taxon>Bacteria</taxon>
        <taxon>Bacillati</taxon>
        <taxon>Actinomycetota</taxon>
        <taxon>Actinomycetes</taxon>
        <taxon>Kitasatosporales</taxon>
        <taxon>Streptomycetaceae</taxon>
        <taxon>Streptomyces</taxon>
    </lineage>
</organism>
<dbReference type="GO" id="GO:0007155">
    <property type="term" value="P:cell adhesion"/>
    <property type="evidence" value="ECO:0007669"/>
    <property type="project" value="UniProtKB-KW"/>
</dbReference>
<evidence type="ECO:0000256" key="9">
    <source>
        <dbReference type="SAM" id="Phobius"/>
    </source>
</evidence>
<keyword evidence="2" id="KW-0134">Cell wall</keyword>
<evidence type="ECO:0000256" key="10">
    <source>
        <dbReference type="SAM" id="SignalP"/>
    </source>
</evidence>
<feature type="compositionally biased region" description="Basic and acidic residues" evidence="8">
    <location>
        <begin position="138"/>
        <end position="164"/>
    </location>
</feature>
<feature type="domain" description="Chaplin" evidence="11">
    <location>
        <begin position="39"/>
        <end position="79"/>
    </location>
</feature>
<feature type="domain" description="Chaplin" evidence="11">
    <location>
        <begin position="94"/>
        <end position="134"/>
    </location>
</feature>
<accession>A0A3M2LLU7</accession>
<feature type="transmembrane region" description="Helical" evidence="9">
    <location>
        <begin position="198"/>
        <end position="218"/>
    </location>
</feature>
<gene>
    <name evidence="12" type="ORF">EBN88_19960</name>
</gene>
<feature type="signal peptide" evidence="10">
    <location>
        <begin position="1"/>
        <end position="20"/>
    </location>
</feature>
<dbReference type="RefSeq" id="WP_122185279.1">
    <property type="nucleotide sequence ID" value="NZ_RFFJ01000124.1"/>
</dbReference>
<sequence length="227" mass="22450">MRQVTRNGLLTVFAAGGVLAASGGIAFADSEAEGGAANSPGVISGNSVQAPVHVPVNVCGNTVNVVGLLNPAFGNTCVNEGDGGASATGGASGSPGFISGNNVQAPVEVPVNACGNSVDVVGLGNPASGNECANGTAPHERAPHPEEEPEEPKHPGEEPEHEPEGESPELVPEGTTPVEAETPVQVTETQLAATGGDFALLAAVPVGAGLVLGGALLYRRTRTVRQG</sequence>
<protein>
    <submittedName>
        <fullName evidence="12">Chaplin</fullName>
    </submittedName>
</protein>
<dbReference type="Pfam" id="PF03777">
    <property type="entry name" value="ChpA-C"/>
    <property type="match status" value="2"/>
</dbReference>
<evidence type="ECO:0000256" key="4">
    <source>
        <dbReference type="ARBA" id="ARBA00022729"/>
    </source>
</evidence>
<evidence type="ECO:0000256" key="1">
    <source>
        <dbReference type="ARBA" id="ARBA00004191"/>
    </source>
</evidence>
<evidence type="ECO:0000313" key="12">
    <source>
        <dbReference type="EMBL" id="RMI37045.1"/>
    </source>
</evidence>
<reference evidence="12 13" key="1">
    <citation type="submission" date="2018-10" db="EMBL/GenBank/DDBJ databases">
        <title>Isolation, diversity and antifungal activity of actinobacteria from wheat.</title>
        <authorList>
            <person name="Han C."/>
        </authorList>
    </citation>
    <scope>NUCLEOTIDE SEQUENCE [LARGE SCALE GENOMIC DNA]</scope>
    <source>
        <strain evidence="12 13">NEAU-YY642</strain>
    </source>
</reference>
<dbReference type="PROSITE" id="PS51884">
    <property type="entry name" value="CHAPLIN"/>
    <property type="match status" value="2"/>
</dbReference>
<evidence type="ECO:0000256" key="2">
    <source>
        <dbReference type="ARBA" id="ARBA00022512"/>
    </source>
</evidence>
<keyword evidence="5" id="KW-0130">Cell adhesion</keyword>
<evidence type="ECO:0000256" key="7">
    <source>
        <dbReference type="PROSITE-ProRule" id="PRU01232"/>
    </source>
</evidence>
<keyword evidence="3" id="KW-0964">Secreted</keyword>
<dbReference type="EMBL" id="RFFJ01000124">
    <property type="protein sequence ID" value="RMI37045.1"/>
    <property type="molecule type" value="Genomic_DNA"/>
</dbReference>
<name>A0A3M2LLU7_9ACTN</name>
<dbReference type="InterPro" id="IPR005528">
    <property type="entry name" value="ChpA-H"/>
</dbReference>